<dbReference type="Proteomes" id="UP000001745">
    <property type="component" value="Unassembled WGS sequence"/>
</dbReference>
<dbReference type="InterPro" id="IPR042099">
    <property type="entry name" value="ANL_N_sf"/>
</dbReference>
<dbReference type="InterPro" id="IPR036291">
    <property type="entry name" value="NAD(P)-bd_dom_sf"/>
</dbReference>
<dbReference type="SUPFAM" id="SSF56801">
    <property type="entry name" value="Acetyl-CoA synthetase-like"/>
    <property type="match status" value="1"/>
</dbReference>
<dbReference type="VEuPathDB" id="FungiDB:TSTA_030400"/>
<dbReference type="InterPro" id="IPR013120">
    <property type="entry name" value="FAR_NAD-bd"/>
</dbReference>
<gene>
    <name evidence="4" type="ORF">TSTA_030400</name>
</gene>
<dbReference type="OrthoDB" id="429813at2759"/>
<dbReference type="Gene3D" id="3.40.50.12780">
    <property type="entry name" value="N-terminal domain of ligase-like"/>
    <property type="match status" value="1"/>
</dbReference>
<protein>
    <recommendedName>
        <fullName evidence="3">Carrier domain-containing protein</fullName>
    </recommendedName>
</protein>
<keyword evidence="1" id="KW-0596">Phosphopantetheine</keyword>
<evidence type="ECO:0000256" key="2">
    <source>
        <dbReference type="ARBA" id="ARBA00022553"/>
    </source>
</evidence>
<dbReference type="SUPFAM" id="SSF51735">
    <property type="entry name" value="NAD(P)-binding Rossmann-fold domains"/>
    <property type="match status" value="1"/>
</dbReference>
<dbReference type="AlphaFoldDB" id="B8M5G7"/>
<name>B8M5G7_TALSN</name>
<dbReference type="PANTHER" id="PTHR43439:SF2">
    <property type="entry name" value="ENZYME, PUTATIVE (JCVI)-RELATED"/>
    <property type="match status" value="1"/>
</dbReference>
<evidence type="ECO:0000256" key="1">
    <source>
        <dbReference type="ARBA" id="ARBA00022450"/>
    </source>
</evidence>
<dbReference type="PhylomeDB" id="B8M5G7"/>
<dbReference type="InterPro" id="IPR036736">
    <property type="entry name" value="ACP-like_sf"/>
</dbReference>
<feature type="domain" description="Carrier" evidence="3">
    <location>
        <begin position="234"/>
        <end position="321"/>
    </location>
</feature>
<dbReference type="Gene3D" id="1.10.1200.10">
    <property type="entry name" value="ACP-like"/>
    <property type="match status" value="1"/>
</dbReference>
<dbReference type="RefSeq" id="XP_002480207.1">
    <property type="nucleotide sequence ID" value="XM_002480162.1"/>
</dbReference>
<dbReference type="Gene3D" id="3.40.50.720">
    <property type="entry name" value="NAD(P)-binding Rossmann-like Domain"/>
    <property type="match status" value="2"/>
</dbReference>
<evidence type="ECO:0000313" key="5">
    <source>
        <dbReference type="Proteomes" id="UP000001745"/>
    </source>
</evidence>
<dbReference type="InParanoid" id="B8M5G7"/>
<dbReference type="InterPro" id="IPR051414">
    <property type="entry name" value="Adenylate-forming_Reductase"/>
</dbReference>
<dbReference type="eggNOG" id="KOG1178">
    <property type="taxonomic scope" value="Eukaryota"/>
</dbReference>
<sequence>MNREPQPVGESPAFWLSACSFLDVPDDGDDIHNTIGLIRNTNLLQFFPPFHMAGLFFYMLTAILDSSLVVNHPAAAITAEHVINIINQGVTTSLGAADSILTDLSRTEAGLEALSKLDKVIYGGGPLSPQTGNIIAPRVKNLSSALGLTENGLMHCIALRGTSHWDCLRFNTRVGYRFEEVSPGVSEFVISLSPKHRVFHPVSWLFPDLEEYRTQDFESTGTEVLTRTKITNHSSAESIKSLAKKLYAQLLNSDEGAPMLDDDDNVFELGMDSLQVVVAVQKLKAALRSQNLRVDTSNIGPHFFYTAPSSNKRARAIDRLINGVNTDNDHSEDVNDKVPIRQIYMQAMIDKYTTGLDAKLAPKKGRTDNLTVVLTGSTGSLGSYVLHSLIKSPQIAKVVCFNRSADAQERQTAGNKQKNLLTPWDSPDTESNPVEFLTADLSKPDLALNWMQKNPGQSVLETIIHDLDSPEFLGYGESKYISERLVEAHSLTSGYTSSVMRVGQIAGPVLSTVGIWNVQKWFPSLLASSKHLGLLPDSLGTMSSVNWVPVDVLARIIVQLVDQTCNTHAEGENDKKIQTEFEVTNLLKDSSEASSLRAVSSHWMKIWLKQWAF</sequence>
<accession>B8M5G7</accession>
<evidence type="ECO:0000259" key="3">
    <source>
        <dbReference type="PROSITE" id="PS50075"/>
    </source>
</evidence>
<evidence type="ECO:0000313" key="4">
    <source>
        <dbReference type="EMBL" id="EED19773.1"/>
    </source>
</evidence>
<reference evidence="5" key="1">
    <citation type="journal article" date="2015" name="Genome Announc.">
        <title>Genome sequence of the AIDS-associated pathogen Penicillium marneffei (ATCC18224) and its near taxonomic relative Talaromyces stipitatus (ATCC10500).</title>
        <authorList>
            <person name="Nierman W.C."/>
            <person name="Fedorova-Abrams N.D."/>
            <person name="Andrianopoulos A."/>
        </authorList>
    </citation>
    <scope>NUCLEOTIDE SEQUENCE [LARGE SCALE GENOMIC DNA]</scope>
    <source>
        <strain evidence="5">ATCC 10500 / CBS 375.48 / QM 6759 / NRRL 1006</strain>
    </source>
</reference>
<proteinExistence type="predicted"/>
<dbReference type="InterPro" id="IPR009081">
    <property type="entry name" value="PP-bd_ACP"/>
</dbReference>
<dbReference type="Pfam" id="PF07993">
    <property type="entry name" value="NAD_binding_4"/>
    <property type="match status" value="2"/>
</dbReference>
<keyword evidence="2" id="KW-0597">Phosphoprotein</keyword>
<organism evidence="4 5">
    <name type="scientific">Talaromyces stipitatus (strain ATCC 10500 / CBS 375.48 / QM 6759 / NRRL 1006)</name>
    <name type="common">Penicillium stipitatum</name>
    <dbReference type="NCBI Taxonomy" id="441959"/>
    <lineage>
        <taxon>Eukaryota</taxon>
        <taxon>Fungi</taxon>
        <taxon>Dikarya</taxon>
        <taxon>Ascomycota</taxon>
        <taxon>Pezizomycotina</taxon>
        <taxon>Eurotiomycetes</taxon>
        <taxon>Eurotiomycetidae</taxon>
        <taxon>Eurotiales</taxon>
        <taxon>Trichocomaceae</taxon>
        <taxon>Talaromyces</taxon>
        <taxon>Talaromyces sect. Talaromyces</taxon>
    </lineage>
</organism>
<dbReference type="EMBL" id="EQ962654">
    <property type="protein sequence ID" value="EED19773.1"/>
    <property type="molecule type" value="Genomic_DNA"/>
</dbReference>
<keyword evidence="5" id="KW-1185">Reference proteome</keyword>
<dbReference type="PANTHER" id="PTHR43439">
    <property type="entry name" value="PHENYLACETATE-COENZYME A LIGASE"/>
    <property type="match status" value="1"/>
</dbReference>
<dbReference type="PROSITE" id="PS50075">
    <property type="entry name" value="CARRIER"/>
    <property type="match status" value="1"/>
</dbReference>
<dbReference type="GeneID" id="8101719"/>
<dbReference type="HOGENOM" id="CLU_445622_0_0_1"/>